<gene>
    <name evidence="2" type="ORF">KSP39_PZI004222</name>
</gene>
<feature type="compositionally biased region" description="Polar residues" evidence="1">
    <location>
        <begin position="51"/>
        <end position="60"/>
    </location>
</feature>
<comment type="caution">
    <text evidence="2">The sequence shown here is derived from an EMBL/GenBank/DDBJ whole genome shotgun (WGS) entry which is preliminary data.</text>
</comment>
<feature type="region of interest" description="Disordered" evidence="1">
    <location>
        <begin position="39"/>
        <end position="60"/>
    </location>
</feature>
<feature type="compositionally biased region" description="Basic and acidic residues" evidence="1">
    <location>
        <begin position="39"/>
        <end position="50"/>
    </location>
</feature>
<proteinExistence type="predicted"/>
<evidence type="ECO:0000313" key="2">
    <source>
        <dbReference type="EMBL" id="KAK8951728.1"/>
    </source>
</evidence>
<sequence length="199" mass="21797">MGCRFLLEPAQLHQIWMSRRDISLASFVREKIEGKNEVFIRSESPKDQPKRINTSELKHSQQQIDSLEYTAEALRGNGLASTTKDSPSIDSTGFHSAPAADSFTSAAALLPTIAESRTSELDQKKDIVGSLESRATLNEELLEVVSSNCLDDKVSIEAASYLEVSSSSTPLDGLTWVTSDISLDSSKGLEFEKNTIKLD</sequence>
<name>A0AAP0BVA7_9ASPA</name>
<reference evidence="2 3" key="1">
    <citation type="journal article" date="2022" name="Nat. Plants">
        <title>Genomes of leafy and leafless Platanthera orchids illuminate the evolution of mycoheterotrophy.</title>
        <authorList>
            <person name="Li M.H."/>
            <person name="Liu K.W."/>
            <person name="Li Z."/>
            <person name="Lu H.C."/>
            <person name="Ye Q.L."/>
            <person name="Zhang D."/>
            <person name="Wang J.Y."/>
            <person name="Li Y.F."/>
            <person name="Zhong Z.M."/>
            <person name="Liu X."/>
            <person name="Yu X."/>
            <person name="Liu D.K."/>
            <person name="Tu X.D."/>
            <person name="Liu B."/>
            <person name="Hao Y."/>
            <person name="Liao X.Y."/>
            <person name="Jiang Y.T."/>
            <person name="Sun W.H."/>
            <person name="Chen J."/>
            <person name="Chen Y.Q."/>
            <person name="Ai Y."/>
            <person name="Zhai J.W."/>
            <person name="Wu S.S."/>
            <person name="Zhou Z."/>
            <person name="Hsiao Y.Y."/>
            <person name="Wu W.L."/>
            <person name="Chen Y.Y."/>
            <person name="Lin Y.F."/>
            <person name="Hsu J.L."/>
            <person name="Li C.Y."/>
            <person name="Wang Z.W."/>
            <person name="Zhao X."/>
            <person name="Zhong W.Y."/>
            <person name="Ma X.K."/>
            <person name="Ma L."/>
            <person name="Huang J."/>
            <person name="Chen G.Z."/>
            <person name="Huang M.Z."/>
            <person name="Huang L."/>
            <person name="Peng D.H."/>
            <person name="Luo Y.B."/>
            <person name="Zou S.Q."/>
            <person name="Chen S.P."/>
            <person name="Lan S."/>
            <person name="Tsai W.C."/>
            <person name="Van de Peer Y."/>
            <person name="Liu Z.J."/>
        </authorList>
    </citation>
    <scope>NUCLEOTIDE SEQUENCE [LARGE SCALE GENOMIC DNA]</scope>
    <source>
        <strain evidence="2">Lor287</strain>
    </source>
</reference>
<evidence type="ECO:0000256" key="1">
    <source>
        <dbReference type="SAM" id="MobiDB-lite"/>
    </source>
</evidence>
<accession>A0AAP0BVA7</accession>
<protein>
    <submittedName>
        <fullName evidence="2">Uncharacterized protein</fullName>
    </submittedName>
</protein>
<keyword evidence="3" id="KW-1185">Reference proteome</keyword>
<dbReference type="EMBL" id="JBBWWQ010000003">
    <property type="protein sequence ID" value="KAK8951728.1"/>
    <property type="molecule type" value="Genomic_DNA"/>
</dbReference>
<dbReference type="Proteomes" id="UP001418222">
    <property type="component" value="Unassembled WGS sequence"/>
</dbReference>
<evidence type="ECO:0000313" key="3">
    <source>
        <dbReference type="Proteomes" id="UP001418222"/>
    </source>
</evidence>
<organism evidence="2 3">
    <name type="scientific">Platanthera zijinensis</name>
    <dbReference type="NCBI Taxonomy" id="2320716"/>
    <lineage>
        <taxon>Eukaryota</taxon>
        <taxon>Viridiplantae</taxon>
        <taxon>Streptophyta</taxon>
        <taxon>Embryophyta</taxon>
        <taxon>Tracheophyta</taxon>
        <taxon>Spermatophyta</taxon>
        <taxon>Magnoliopsida</taxon>
        <taxon>Liliopsida</taxon>
        <taxon>Asparagales</taxon>
        <taxon>Orchidaceae</taxon>
        <taxon>Orchidoideae</taxon>
        <taxon>Orchideae</taxon>
        <taxon>Orchidinae</taxon>
        <taxon>Platanthera</taxon>
    </lineage>
</organism>
<dbReference type="AlphaFoldDB" id="A0AAP0BVA7"/>